<sequence>MTMSGVAIGLTNKIKILGLTIDDKLTFNEHVSTAELLNRTVSLNAALALSETLPLDPRIIEVVYRTLLKSEQQQRYADSKLGLVTKVFLPDIESAYKFVKQKRPDRNLVHFMTVQGPFASYLKIFNLKRDPSCRHAGNVPALSA</sequence>
<keyword evidence="2" id="KW-1185">Reference proteome</keyword>
<gene>
    <name evidence="1" type="ORF">PIBRA_LOCUS4425</name>
</gene>
<name>A0A9P0T9V7_PIEBR</name>
<accession>A0A9P0T9V7</accession>
<dbReference type="AlphaFoldDB" id="A0A9P0T9V7"/>
<comment type="caution">
    <text evidence="1">The sequence shown here is derived from an EMBL/GenBank/DDBJ whole genome shotgun (WGS) entry which is preliminary data.</text>
</comment>
<organism evidence="1 2">
    <name type="scientific">Pieris brassicae</name>
    <name type="common">White butterfly</name>
    <name type="synonym">Large white butterfly</name>
    <dbReference type="NCBI Taxonomy" id="7116"/>
    <lineage>
        <taxon>Eukaryota</taxon>
        <taxon>Metazoa</taxon>
        <taxon>Ecdysozoa</taxon>
        <taxon>Arthropoda</taxon>
        <taxon>Hexapoda</taxon>
        <taxon>Insecta</taxon>
        <taxon>Pterygota</taxon>
        <taxon>Neoptera</taxon>
        <taxon>Endopterygota</taxon>
        <taxon>Lepidoptera</taxon>
        <taxon>Glossata</taxon>
        <taxon>Ditrysia</taxon>
        <taxon>Papilionoidea</taxon>
        <taxon>Pieridae</taxon>
        <taxon>Pierinae</taxon>
        <taxon>Pieris</taxon>
    </lineage>
</organism>
<dbReference type="Proteomes" id="UP001152562">
    <property type="component" value="Unassembled WGS sequence"/>
</dbReference>
<dbReference type="EMBL" id="CALOZG010000005">
    <property type="protein sequence ID" value="CAH4026747.1"/>
    <property type="molecule type" value="Genomic_DNA"/>
</dbReference>
<reference evidence="1" key="1">
    <citation type="submission" date="2022-05" db="EMBL/GenBank/DDBJ databases">
        <authorList>
            <person name="Okamura Y."/>
        </authorList>
    </citation>
    <scope>NUCLEOTIDE SEQUENCE</scope>
</reference>
<proteinExistence type="predicted"/>
<evidence type="ECO:0000313" key="2">
    <source>
        <dbReference type="Proteomes" id="UP001152562"/>
    </source>
</evidence>
<evidence type="ECO:0000313" key="1">
    <source>
        <dbReference type="EMBL" id="CAH4026747.1"/>
    </source>
</evidence>
<protein>
    <submittedName>
        <fullName evidence="1">Uncharacterized protein</fullName>
    </submittedName>
</protein>